<dbReference type="InterPro" id="IPR005135">
    <property type="entry name" value="Endo/exonuclease/phosphatase"/>
</dbReference>
<evidence type="ECO:0000313" key="15">
    <source>
        <dbReference type="Proteomes" id="UP000050525"/>
    </source>
</evidence>
<dbReference type="GO" id="GO:0008081">
    <property type="term" value="F:phosphoric diester hydrolase activity"/>
    <property type="evidence" value="ECO:0007669"/>
    <property type="project" value="TreeGrafter"/>
</dbReference>
<feature type="active site" description="Proton acceptor" evidence="9">
    <location>
        <position position="236"/>
    </location>
</feature>
<dbReference type="CTD" id="27301"/>
<dbReference type="PANTHER" id="PTHR22748">
    <property type="entry name" value="AP ENDONUCLEASE"/>
    <property type="match status" value="1"/>
</dbReference>
<keyword evidence="15" id="KW-1185">Reference proteome</keyword>
<keyword evidence="14" id="KW-0456">Lyase</keyword>
<feature type="compositionally biased region" description="Polar residues" evidence="12">
    <location>
        <begin position="415"/>
        <end position="424"/>
    </location>
</feature>
<keyword evidence="6" id="KW-0378">Hydrolase</keyword>
<dbReference type="RefSeq" id="XP_019346509.1">
    <property type="nucleotide sequence ID" value="XM_019490964.2"/>
</dbReference>
<protein>
    <recommendedName>
        <fullName evidence="3">exodeoxyribonuclease III</fullName>
        <ecNumber evidence="3">3.1.11.2</ecNumber>
    </recommendedName>
</protein>
<evidence type="ECO:0000256" key="5">
    <source>
        <dbReference type="ARBA" id="ARBA00022763"/>
    </source>
</evidence>
<dbReference type="GO" id="GO:0005634">
    <property type="term" value="C:nucleus"/>
    <property type="evidence" value="ECO:0007669"/>
    <property type="project" value="TreeGrafter"/>
</dbReference>
<dbReference type="OrthoDB" id="391817at2759"/>
<organism evidence="14 15">
    <name type="scientific">Alligator mississippiensis</name>
    <name type="common">American alligator</name>
    <dbReference type="NCBI Taxonomy" id="8496"/>
    <lineage>
        <taxon>Eukaryota</taxon>
        <taxon>Metazoa</taxon>
        <taxon>Chordata</taxon>
        <taxon>Craniata</taxon>
        <taxon>Vertebrata</taxon>
        <taxon>Euteleostomi</taxon>
        <taxon>Archelosauria</taxon>
        <taxon>Archosauria</taxon>
        <taxon>Crocodylia</taxon>
        <taxon>Alligatoridae</taxon>
        <taxon>Alligatorinae</taxon>
        <taxon>Alligator</taxon>
    </lineage>
</organism>
<keyword evidence="5" id="KW-0227">DNA damage</keyword>
<name>A0A151NDX4_ALLMI</name>
<comment type="similarity">
    <text evidence="2">Belongs to the DNA repair enzymes AP/ExoA family.</text>
</comment>
<dbReference type="GeneID" id="102563647"/>
<dbReference type="Pfam" id="PF03372">
    <property type="entry name" value="Exo_endo_phos"/>
    <property type="match status" value="1"/>
</dbReference>
<comment type="caution">
    <text evidence="14">The sequence shown here is derived from an EMBL/GenBank/DDBJ whole genome shotgun (WGS) entry which is preliminary data.</text>
</comment>
<comment type="catalytic activity">
    <reaction evidence="1">
        <text>Exonucleolytic cleavage in the 3'- to 5'-direction to yield nucleoside 5'-phosphates.</text>
        <dbReference type="EC" id="3.1.11.2"/>
    </reaction>
</comment>
<comment type="cofactor">
    <cofactor evidence="10">
        <name>Mg(2+)</name>
        <dbReference type="ChEBI" id="CHEBI:18420"/>
    </cofactor>
    <cofactor evidence="10">
        <name>Mn(2+)</name>
        <dbReference type="ChEBI" id="CHEBI:29035"/>
    </cofactor>
    <text evidence="10">Probably binds two magnesium or manganese ions per subunit.</text>
</comment>
<evidence type="ECO:0000256" key="4">
    <source>
        <dbReference type="ARBA" id="ARBA00022723"/>
    </source>
</evidence>
<dbReference type="PANTHER" id="PTHR22748:SF27">
    <property type="entry name" value="DNA-(APURINIC OR APYRIMIDINIC SITE) ENDONUCLEASE 2"/>
    <property type="match status" value="1"/>
</dbReference>
<feature type="region of interest" description="Disordered" evidence="12">
    <location>
        <begin position="400"/>
        <end position="424"/>
    </location>
</feature>
<dbReference type="InterPro" id="IPR004808">
    <property type="entry name" value="AP_endonuc_1"/>
</dbReference>
<evidence type="ECO:0000256" key="1">
    <source>
        <dbReference type="ARBA" id="ARBA00000493"/>
    </source>
</evidence>
<evidence type="ECO:0000256" key="12">
    <source>
        <dbReference type="SAM" id="MobiDB-lite"/>
    </source>
</evidence>
<feature type="region of interest" description="Disordered" evidence="12">
    <location>
        <begin position="351"/>
        <end position="384"/>
    </location>
</feature>
<dbReference type="EMBL" id="AKHW03003292">
    <property type="protein sequence ID" value="KYO34859.1"/>
    <property type="molecule type" value="Genomic_DNA"/>
</dbReference>
<feature type="site" description="Transition state stabilizer" evidence="11">
    <location>
        <position position="134"/>
    </location>
</feature>
<feature type="binding site" evidence="10">
    <location>
        <position position="7"/>
    </location>
    <ligand>
        <name>Mg(2+)</name>
        <dbReference type="ChEBI" id="CHEBI:18420"/>
        <label>1</label>
    </ligand>
</feature>
<dbReference type="GO" id="GO:0003906">
    <property type="term" value="F:DNA-(apurinic or apyrimidinic site) endonuclease activity"/>
    <property type="evidence" value="ECO:0007669"/>
    <property type="project" value="TreeGrafter"/>
</dbReference>
<dbReference type="InterPro" id="IPR036691">
    <property type="entry name" value="Endo/exonu/phosph_ase_sf"/>
</dbReference>
<feature type="binding site" evidence="10">
    <location>
        <position position="134"/>
    </location>
    <ligand>
        <name>Mg(2+)</name>
        <dbReference type="ChEBI" id="CHEBI:18420"/>
        <label>1</label>
    </ligand>
</feature>
<proteinExistence type="inferred from homology"/>
<accession>A0A151NDX4</accession>
<keyword evidence="4 10" id="KW-0479">Metal-binding</keyword>
<keyword evidence="8" id="KW-0234">DNA repair</keyword>
<gene>
    <name evidence="14" type="primary">APEX2</name>
    <name evidence="14" type="ORF">Y1Q_0006654</name>
</gene>
<evidence type="ECO:0000256" key="3">
    <source>
        <dbReference type="ARBA" id="ARBA00012115"/>
    </source>
</evidence>
<dbReference type="EC" id="3.1.11.2" evidence="3"/>
<feature type="site" description="Interaction with DNA substrate" evidence="11">
    <location>
        <position position="236"/>
    </location>
</feature>
<dbReference type="PROSITE" id="PS51435">
    <property type="entry name" value="AP_NUCLEASE_F1_4"/>
    <property type="match status" value="1"/>
</dbReference>
<feature type="binding site" evidence="10">
    <location>
        <position position="33"/>
    </location>
    <ligand>
        <name>Mg(2+)</name>
        <dbReference type="ChEBI" id="CHEBI:18420"/>
        <label>1</label>
    </ligand>
</feature>
<reference evidence="14 15" key="1">
    <citation type="journal article" date="2012" name="Genome Biol.">
        <title>Sequencing three crocodilian genomes to illuminate the evolution of archosaurs and amniotes.</title>
        <authorList>
            <person name="St John J.A."/>
            <person name="Braun E.L."/>
            <person name="Isberg S.R."/>
            <person name="Miles L.G."/>
            <person name="Chong A.Y."/>
            <person name="Gongora J."/>
            <person name="Dalzell P."/>
            <person name="Moran C."/>
            <person name="Bed'hom B."/>
            <person name="Abzhanov A."/>
            <person name="Burgess S.C."/>
            <person name="Cooksey A.M."/>
            <person name="Castoe T.A."/>
            <person name="Crawford N.G."/>
            <person name="Densmore L.D."/>
            <person name="Drew J.C."/>
            <person name="Edwards S.V."/>
            <person name="Faircloth B.C."/>
            <person name="Fujita M.K."/>
            <person name="Greenwold M.J."/>
            <person name="Hoffmann F.G."/>
            <person name="Howard J.M."/>
            <person name="Iguchi T."/>
            <person name="Janes D.E."/>
            <person name="Khan S.Y."/>
            <person name="Kohno S."/>
            <person name="de Koning A.J."/>
            <person name="Lance S.L."/>
            <person name="McCarthy F.M."/>
            <person name="McCormack J.E."/>
            <person name="Merchant M.E."/>
            <person name="Peterson D.G."/>
            <person name="Pollock D.D."/>
            <person name="Pourmand N."/>
            <person name="Raney B.J."/>
            <person name="Roessler K.A."/>
            <person name="Sanford J.R."/>
            <person name="Sawyer R.H."/>
            <person name="Schmidt C.J."/>
            <person name="Triplett E.W."/>
            <person name="Tuberville T.D."/>
            <person name="Venegas-Anaya M."/>
            <person name="Howard J.T."/>
            <person name="Jarvis E.D."/>
            <person name="Guillette L.J.Jr."/>
            <person name="Glenn T.C."/>
            <person name="Green R.E."/>
            <person name="Ray D.A."/>
        </authorList>
    </citation>
    <scope>NUCLEOTIDE SEQUENCE [LARGE SCALE GENOMIC DNA]</scope>
    <source>
        <strain evidence="14">KSC_2009_1</strain>
    </source>
</reference>
<dbReference type="Proteomes" id="UP000050525">
    <property type="component" value="Unassembled WGS sequence"/>
</dbReference>
<feature type="domain" description="Endonuclease/exonuclease/phosphatase" evidence="13">
    <location>
        <begin position="4"/>
        <end position="236"/>
    </location>
</feature>
<keyword evidence="7 10" id="KW-0460">Magnesium</keyword>
<evidence type="ECO:0000259" key="13">
    <source>
        <dbReference type="Pfam" id="PF03372"/>
    </source>
</evidence>
<feature type="binding site" evidence="10">
    <location>
        <position position="236"/>
    </location>
    <ligand>
        <name>Mg(2+)</name>
        <dbReference type="ChEBI" id="CHEBI:18420"/>
        <label>1</label>
    </ligand>
</feature>
<feature type="binding site" evidence="10">
    <location>
        <position position="235"/>
    </location>
    <ligand>
        <name>Mg(2+)</name>
        <dbReference type="ChEBI" id="CHEBI:18420"/>
        <label>1</label>
    </ligand>
</feature>
<feature type="site" description="Important for catalytic activity" evidence="11">
    <location>
        <position position="209"/>
    </location>
</feature>
<evidence type="ECO:0000256" key="10">
    <source>
        <dbReference type="PIRSR" id="PIRSR604808-2"/>
    </source>
</evidence>
<feature type="active site" description="Proton donor/acceptor" evidence="9">
    <location>
        <position position="132"/>
    </location>
</feature>
<keyword evidence="10" id="KW-0464">Manganese</keyword>
<dbReference type="GO" id="GO:0008311">
    <property type="term" value="F:double-stranded DNA 3'-5' DNA exonuclease activity"/>
    <property type="evidence" value="ECO:0007669"/>
    <property type="project" value="UniProtKB-EC"/>
</dbReference>
<sequence>MRLATWNVNGLRAGPGPGPILAALDAHVVCLQETRLTRDQLDDSLTQVEGYTSYFSCCRTRLGYSGVATFCRAEATPEAAEEGLSGLLAGPGAMGSYVDSGSFSPEELAVLDSEGRALVTHHRIRHVVIMGDLNIAHRPIDHCQPGDPEAFAANPARCWLDELLSGDGSGGPFVDTFRLRHPGQRQAFSCWRGGTGLGVRAANQGTRLDYILADRVLALGALAGASLLPSVLGSDHCPVLAQLGGAFVPAPHPPALATRRTQLSLHPFLAPRGPPTPLPSPSGARKRLAPTRLPQMGDLRQYFKVKGPSPDALGDCGEKLSRYALGQKQQEPPHDATVQSLKEMEVAQTGLEQNNQEPSQHALGKHGQGIAQHAKGSRGQMTTQHSLGLRDLRRYFKVEGGATGPSQHAVGQHRQAPSQKTLAL</sequence>
<dbReference type="GO" id="GO:0046872">
    <property type="term" value="F:metal ion binding"/>
    <property type="evidence" value="ECO:0007669"/>
    <property type="project" value="UniProtKB-KW"/>
</dbReference>
<evidence type="ECO:0000313" key="14">
    <source>
        <dbReference type="EMBL" id="KYO34859.1"/>
    </source>
</evidence>
<evidence type="ECO:0000256" key="11">
    <source>
        <dbReference type="PIRSR" id="PIRSR604808-3"/>
    </source>
</evidence>
<dbReference type="GO" id="GO:0006284">
    <property type="term" value="P:base-excision repair"/>
    <property type="evidence" value="ECO:0007669"/>
    <property type="project" value="TreeGrafter"/>
</dbReference>
<evidence type="ECO:0000256" key="2">
    <source>
        <dbReference type="ARBA" id="ARBA00007092"/>
    </source>
</evidence>
<evidence type="ECO:0000256" key="9">
    <source>
        <dbReference type="PIRSR" id="PIRSR604808-1"/>
    </source>
</evidence>
<dbReference type="GO" id="GO:0016829">
    <property type="term" value="F:lyase activity"/>
    <property type="evidence" value="ECO:0007669"/>
    <property type="project" value="UniProtKB-KW"/>
</dbReference>
<feature type="active site" evidence="9">
    <location>
        <position position="97"/>
    </location>
</feature>
<evidence type="ECO:0000256" key="6">
    <source>
        <dbReference type="ARBA" id="ARBA00022801"/>
    </source>
</evidence>
<evidence type="ECO:0000256" key="8">
    <source>
        <dbReference type="ARBA" id="ARBA00023204"/>
    </source>
</evidence>
<feature type="binding site" evidence="10">
    <location>
        <position position="132"/>
    </location>
    <ligand>
        <name>Mg(2+)</name>
        <dbReference type="ChEBI" id="CHEBI:18420"/>
        <label>1</label>
    </ligand>
</feature>
<dbReference type="SUPFAM" id="SSF56219">
    <property type="entry name" value="DNase I-like"/>
    <property type="match status" value="1"/>
</dbReference>
<evidence type="ECO:0000256" key="7">
    <source>
        <dbReference type="ARBA" id="ARBA00022842"/>
    </source>
</evidence>
<dbReference type="Gene3D" id="3.60.10.10">
    <property type="entry name" value="Endonuclease/exonuclease/phosphatase"/>
    <property type="match status" value="2"/>
</dbReference>
<dbReference type="AlphaFoldDB" id="A0A151NDX4"/>